<proteinExistence type="predicted"/>
<dbReference type="AlphaFoldDB" id="A0A7J8V0B7"/>
<dbReference type="EMBL" id="JABFAB010000008">
    <property type="protein sequence ID" value="MBA0655914.1"/>
    <property type="molecule type" value="Genomic_DNA"/>
</dbReference>
<protein>
    <submittedName>
        <fullName evidence="1">Uncharacterized protein</fullName>
    </submittedName>
</protein>
<evidence type="ECO:0000313" key="1">
    <source>
        <dbReference type="EMBL" id="MBA0655914.1"/>
    </source>
</evidence>
<organism evidence="1 2">
    <name type="scientific">Gossypium klotzschianum</name>
    <dbReference type="NCBI Taxonomy" id="34286"/>
    <lineage>
        <taxon>Eukaryota</taxon>
        <taxon>Viridiplantae</taxon>
        <taxon>Streptophyta</taxon>
        <taxon>Embryophyta</taxon>
        <taxon>Tracheophyta</taxon>
        <taxon>Spermatophyta</taxon>
        <taxon>Magnoliopsida</taxon>
        <taxon>eudicotyledons</taxon>
        <taxon>Gunneridae</taxon>
        <taxon>Pentapetalae</taxon>
        <taxon>rosids</taxon>
        <taxon>malvids</taxon>
        <taxon>Malvales</taxon>
        <taxon>Malvaceae</taxon>
        <taxon>Malvoideae</taxon>
        <taxon>Gossypium</taxon>
    </lineage>
</organism>
<evidence type="ECO:0000313" key="2">
    <source>
        <dbReference type="Proteomes" id="UP000593573"/>
    </source>
</evidence>
<keyword evidence="2" id="KW-1185">Reference proteome</keyword>
<reference evidence="1 2" key="1">
    <citation type="journal article" date="2019" name="Genome Biol. Evol.">
        <title>Insights into the evolution of the New World diploid cottons (Gossypium, subgenus Houzingenia) based on genome sequencing.</title>
        <authorList>
            <person name="Grover C.E."/>
            <person name="Arick M.A. 2nd"/>
            <person name="Thrash A."/>
            <person name="Conover J.L."/>
            <person name="Sanders W.S."/>
            <person name="Peterson D.G."/>
            <person name="Frelichowski J.E."/>
            <person name="Scheffler J.A."/>
            <person name="Scheffler B.E."/>
            <person name="Wendel J.F."/>
        </authorList>
    </citation>
    <scope>NUCLEOTIDE SEQUENCE [LARGE SCALE GENOMIC DNA]</scope>
    <source>
        <strain evidence="1">57</strain>
        <tissue evidence="1">Leaf</tissue>
    </source>
</reference>
<dbReference type="OrthoDB" id="10009287at2759"/>
<comment type="caution">
    <text evidence="1">The sequence shown here is derived from an EMBL/GenBank/DDBJ whole genome shotgun (WGS) entry which is preliminary data.</text>
</comment>
<accession>A0A7J8V0B7</accession>
<dbReference type="Proteomes" id="UP000593573">
    <property type="component" value="Unassembled WGS sequence"/>
</dbReference>
<name>A0A7J8V0B7_9ROSI</name>
<sequence length="33" mass="3744">MGSGYSSLIGIWEVVQYLMWNCGVFWMGLTCLV</sequence>
<gene>
    <name evidence="1" type="ORF">Goklo_008335</name>
</gene>